<gene>
    <name evidence="2" type="ORF">dnm_081610</name>
</gene>
<reference evidence="2" key="1">
    <citation type="journal article" date="2021" name="Microb. Physiol.">
        <title>Proteogenomic Insights into the Physiology of Marine, Sulfate-Reducing, Filamentous Desulfonema limicola and Desulfonema magnum.</title>
        <authorList>
            <person name="Schnaars V."/>
            <person name="Wohlbrand L."/>
            <person name="Scheve S."/>
            <person name="Hinrichs C."/>
            <person name="Reinhardt R."/>
            <person name="Rabus R."/>
        </authorList>
    </citation>
    <scope>NUCLEOTIDE SEQUENCE</scope>
    <source>
        <strain evidence="2">4be13</strain>
    </source>
</reference>
<dbReference type="EMBL" id="CP061800">
    <property type="protein sequence ID" value="QTA92086.1"/>
    <property type="molecule type" value="Genomic_DNA"/>
</dbReference>
<organism evidence="2 3">
    <name type="scientific">Desulfonema magnum</name>
    <dbReference type="NCBI Taxonomy" id="45655"/>
    <lineage>
        <taxon>Bacteria</taxon>
        <taxon>Pseudomonadati</taxon>
        <taxon>Thermodesulfobacteriota</taxon>
        <taxon>Desulfobacteria</taxon>
        <taxon>Desulfobacterales</taxon>
        <taxon>Desulfococcaceae</taxon>
        <taxon>Desulfonema</taxon>
    </lineage>
</organism>
<feature type="domain" description="CRISPR-associated protein Cas6 C-terminal" evidence="1">
    <location>
        <begin position="195"/>
        <end position="315"/>
    </location>
</feature>
<sequence>MEHQSAKIIAPFTFSAFRLSIRATEPLYLPAYKGSALRGSFGHALRKVACVVMDKECKNCLLAPRCVYAFVFEPRPDEDDPFLRNKDRVANPYIIRPPLEKREEYKPGEKLSFELILVGKISEYLPYFVYAFMQMGQRGLGRGRFMLERIDNLKADGSLMPVYLSDDQILRNESEPITCRDLLEIFPPREQCRFRFLTRLELKEKRKYPEVRFGVLFRSLLRRITTLAHLHCGISCTDIDFKILSHAADDVRTLSSDLRWEHAVRYSNRQKRCMPFGGLVGNVTFEGDLTLFWPFILLGEWMHMGKKTSFGLGRYLIEN</sequence>
<evidence type="ECO:0000259" key="1">
    <source>
        <dbReference type="Pfam" id="PF10040"/>
    </source>
</evidence>
<accession>A0A975BUP4</accession>
<keyword evidence="3" id="KW-1185">Reference proteome</keyword>
<protein>
    <submittedName>
        <fullName evidence="2">CRISPR-associated endoribonuclease domain-containing protein</fullName>
    </submittedName>
</protein>
<dbReference type="Proteomes" id="UP000663722">
    <property type="component" value="Chromosome"/>
</dbReference>
<dbReference type="KEGG" id="dmm:dnm_081610"/>
<evidence type="ECO:0000313" key="3">
    <source>
        <dbReference type="Proteomes" id="UP000663722"/>
    </source>
</evidence>
<dbReference type="RefSeq" id="WP_207679603.1">
    <property type="nucleotide sequence ID" value="NZ_CP061800.1"/>
</dbReference>
<proteinExistence type="predicted"/>
<dbReference type="AlphaFoldDB" id="A0A975BUP4"/>
<dbReference type="InterPro" id="IPR019267">
    <property type="entry name" value="CRISPR-assoc_Cas6_C"/>
</dbReference>
<name>A0A975BUP4_9BACT</name>
<dbReference type="Pfam" id="PF10040">
    <property type="entry name" value="CRISPR_Cas6"/>
    <property type="match status" value="1"/>
</dbReference>
<evidence type="ECO:0000313" key="2">
    <source>
        <dbReference type="EMBL" id="QTA92086.1"/>
    </source>
</evidence>
<dbReference type="Gene3D" id="3.30.70.1900">
    <property type="match status" value="1"/>
</dbReference>